<evidence type="ECO:0000313" key="1">
    <source>
        <dbReference type="EMBL" id="SFP61643.1"/>
    </source>
</evidence>
<dbReference type="STRING" id="634430.SAMN04488241_104104"/>
<evidence type="ECO:0000313" key="2">
    <source>
        <dbReference type="Proteomes" id="UP000199586"/>
    </source>
</evidence>
<dbReference type="EMBL" id="FOXP01000004">
    <property type="protein sequence ID" value="SFP61643.1"/>
    <property type="molecule type" value="Genomic_DNA"/>
</dbReference>
<name>A0A1I5RT21_9SPHN</name>
<reference evidence="1 2" key="1">
    <citation type="submission" date="2016-10" db="EMBL/GenBank/DDBJ databases">
        <authorList>
            <person name="de Groot N.N."/>
        </authorList>
    </citation>
    <scope>NUCLEOTIDE SEQUENCE [LARGE SCALE GENOMIC DNA]</scope>
    <source>
        <strain evidence="1 2">CGMCC 1.9113</strain>
    </source>
</reference>
<sequence>MRFTRFACFDWSGAAAERPAGIALAVAGSEGPPRLVERRWSRPDALAWLRDVAGAGEPMLIGIDFSPALPFVDAGCYFPGWSRTPPDAVGLWALVEAMSADDPHLGIASFLCDAQVARYFRQHGSRLGDRFGERGGGRLRIVERRTPGAASCFNLVGASQVGKASLTGMRLLHALRGTLPIWPFDPLPPRGPVLVEIYTTIAARAAGIAPGRSKVRDTDALRLGLARLGSPDHPPLARYDDHATDAILTAAWLRTVAHDAALWAPAALTPAIAATEGWTFGVP</sequence>
<accession>A0A1I5RT21</accession>
<organism evidence="1 2">
    <name type="scientific">Sphingomonas rubra</name>
    <dbReference type="NCBI Taxonomy" id="634430"/>
    <lineage>
        <taxon>Bacteria</taxon>
        <taxon>Pseudomonadati</taxon>
        <taxon>Pseudomonadota</taxon>
        <taxon>Alphaproteobacteria</taxon>
        <taxon>Sphingomonadales</taxon>
        <taxon>Sphingomonadaceae</taxon>
        <taxon>Sphingomonas</taxon>
    </lineage>
</organism>
<protein>
    <recommendedName>
        <fullName evidence="3">DUF429 domain-containing protein</fullName>
    </recommendedName>
</protein>
<dbReference type="Proteomes" id="UP000199586">
    <property type="component" value="Unassembled WGS sequence"/>
</dbReference>
<evidence type="ECO:0008006" key="3">
    <source>
        <dbReference type="Google" id="ProtNLM"/>
    </source>
</evidence>
<proteinExistence type="predicted"/>
<dbReference type="AlphaFoldDB" id="A0A1I5RT21"/>
<gene>
    <name evidence="1" type="ORF">SAMN04488241_104104</name>
</gene>
<dbReference type="OrthoDB" id="7388866at2"/>
<keyword evidence="2" id="KW-1185">Reference proteome</keyword>
<dbReference type="RefSeq" id="WP_093332588.1">
    <property type="nucleotide sequence ID" value="NZ_FOXP01000004.1"/>
</dbReference>